<organism evidence="2 3">
    <name type="scientific">Lentzea pudingi</name>
    <dbReference type="NCBI Taxonomy" id="1789439"/>
    <lineage>
        <taxon>Bacteria</taxon>
        <taxon>Bacillati</taxon>
        <taxon>Actinomycetota</taxon>
        <taxon>Actinomycetes</taxon>
        <taxon>Pseudonocardiales</taxon>
        <taxon>Pseudonocardiaceae</taxon>
        <taxon>Lentzea</taxon>
    </lineage>
</organism>
<name>A0ABQ2ITI0_9PSEU</name>
<dbReference type="Proteomes" id="UP000597656">
    <property type="component" value="Unassembled WGS sequence"/>
</dbReference>
<evidence type="ECO:0000259" key="1">
    <source>
        <dbReference type="Pfam" id="PF04149"/>
    </source>
</evidence>
<sequence>MPTAKRRAGWRKSTYSDQGNGCVDVDFTSDGVEIRHSQIPNSIVITFTITQWSRWICEVITGEPTNANGAVDVSVAPNAWTVRERTTGHTLIFTDAEWRAFQLGAADGQFDPTHPSITEALAEAS</sequence>
<dbReference type="RefSeq" id="WP_189160603.1">
    <property type="nucleotide sequence ID" value="NZ_BMNC01000030.1"/>
</dbReference>
<dbReference type="EMBL" id="BMNC01000030">
    <property type="protein sequence ID" value="GGN29079.1"/>
    <property type="molecule type" value="Genomic_DNA"/>
</dbReference>
<gene>
    <name evidence="2" type="ORF">GCM10011609_85870</name>
</gene>
<evidence type="ECO:0000313" key="2">
    <source>
        <dbReference type="EMBL" id="GGN29079.1"/>
    </source>
</evidence>
<accession>A0ABQ2ITI0</accession>
<evidence type="ECO:0000313" key="3">
    <source>
        <dbReference type="Proteomes" id="UP000597656"/>
    </source>
</evidence>
<keyword evidence="3" id="KW-1185">Reference proteome</keyword>
<feature type="domain" description="DUF397" evidence="1">
    <location>
        <begin position="8"/>
        <end position="56"/>
    </location>
</feature>
<protein>
    <recommendedName>
        <fullName evidence="1">DUF397 domain-containing protein</fullName>
    </recommendedName>
</protein>
<dbReference type="Pfam" id="PF04149">
    <property type="entry name" value="DUF397"/>
    <property type="match status" value="1"/>
</dbReference>
<reference evidence="3" key="1">
    <citation type="journal article" date="2019" name="Int. J. Syst. Evol. Microbiol.">
        <title>The Global Catalogue of Microorganisms (GCM) 10K type strain sequencing project: providing services to taxonomists for standard genome sequencing and annotation.</title>
        <authorList>
            <consortium name="The Broad Institute Genomics Platform"/>
            <consortium name="The Broad Institute Genome Sequencing Center for Infectious Disease"/>
            <person name="Wu L."/>
            <person name="Ma J."/>
        </authorList>
    </citation>
    <scope>NUCLEOTIDE SEQUENCE [LARGE SCALE GENOMIC DNA]</scope>
    <source>
        <strain evidence="3">CGMCC 4.7319</strain>
    </source>
</reference>
<proteinExistence type="predicted"/>
<dbReference type="InterPro" id="IPR007278">
    <property type="entry name" value="DUF397"/>
</dbReference>
<comment type="caution">
    <text evidence="2">The sequence shown here is derived from an EMBL/GenBank/DDBJ whole genome shotgun (WGS) entry which is preliminary data.</text>
</comment>